<feature type="region of interest" description="Disordered" evidence="1">
    <location>
        <begin position="1"/>
        <end position="38"/>
    </location>
</feature>
<protein>
    <submittedName>
        <fullName evidence="2">Uncharacterized protein</fullName>
    </submittedName>
</protein>
<gene>
    <name evidence="2" type="ORF">WUBG_05584</name>
</gene>
<dbReference type="EMBL" id="ADBV01002158">
    <property type="protein sequence ID" value="EJW83505.1"/>
    <property type="molecule type" value="Genomic_DNA"/>
</dbReference>
<name>J9B8U8_WUCBA</name>
<reference evidence="3" key="1">
    <citation type="submission" date="2012-08" db="EMBL/GenBank/DDBJ databases">
        <title>The Genome Sequence of Wuchereria bancrofti.</title>
        <authorList>
            <person name="Nutman T.B."/>
            <person name="Fink D.L."/>
            <person name="Russ C."/>
            <person name="Young S."/>
            <person name="Zeng Q."/>
            <person name="Koehrsen M."/>
            <person name="Alvarado L."/>
            <person name="Berlin A."/>
            <person name="Chapman S.B."/>
            <person name="Chen Z."/>
            <person name="Freedman E."/>
            <person name="Gellesch M."/>
            <person name="Goldberg J."/>
            <person name="Griggs A."/>
            <person name="Gujja S."/>
            <person name="Heilman E.R."/>
            <person name="Heiman D."/>
            <person name="Hepburn T."/>
            <person name="Howarth C."/>
            <person name="Jen D."/>
            <person name="Larson L."/>
            <person name="Lewis B."/>
            <person name="Mehta T."/>
            <person name="Park D."/>
            <person name="Pearson M."/>
            <person name="Roberts A."/>
            <person name="Saif S."/>
            <person name="Shea T."/>
            <person name="Shenoy N."/>
            <person name="Sisk P."/>
            <person name="Stolte C."/>
            <person name="Sykes S."/>
            <person name="Walk T."/>
            <person name="White J."/>
            <person name="Yandava C."/>
            <person name="Haas B."/>
            <person name="Henn M.R."/>
            <person name="Nusbaum C."/>
            <person name="Birren B."/>
        </authorList>
    </citation>
    <scope>NUCLEOTIDE SEQUENCE [LARGE SCALE GENOMIC DNA]</scope>
    <source>
        <strain evidence="3">NA</strain>
    </source>
</reference>
<feature type="compositionally biased region" description="Basic residues" evidence="1">
    <location>
        <begin position="75"/>
        <end position="88"/>
    </location>
</feature>
<proteinExistence type="predicted"/>
<feature type="compositionally biased region" description="Polar residues" evidence="1">
    <location>
        <begin position="51"/>
        <end position="74"/>
    </location>
</feature>
<dbReference type="AlphaFoldDB" id="J9B8U8"/>
<organism evidence="2 3">
    <name type="scientific">Wuchereria bancrofti</name>
    <dbReference type="NCBI Taxonomy" id="6293"/>
    <lineage>
        <taxon>Eukaryota</taxon>
        <taxon>Metazoa</taxon>
        <taxon>Ecdysozoa</taxon>
        <taxon>Nematoda</taxon>
        <taxon>Chromadorea</taxon>
        <taxon>Rhabditida</taxon>
        <taxon>Spirurina</taxon>
        <taxon>Spiruromorpha</taxon>
        <taxon>Filarioidea</taxon>
        <taxon>Onchocercidae</taxon>
        <taxon>Wuchereria</taxon>
    </lineage>
</organism>
<accession>J9B8U8</accession>
<evidence type="ECO:0000256" key="1">
    <source>
        <dbReference type="SAM" id="MobiDB-lite"/>
    </source>
</evidence>
<sequence>MVSNHKIRRKRKHWPVNVEKSTNRRECGSLVKSKKENHPKHQYYISNVAQTETSHNTKDQNFPKLNTPSNTQQSAKKHARQKGLKFRIPRQPQNIAAQCKY</sequence>
<evidence type="ECO:0000313" key="3">
    <source>
        <dbReference type="Proteomes" id="UP000004810"/>
    </source>
</evidence>
<feature type="compositionally biased region" description="Polar residues" evidence="1">
    <location>
        <begin position="91"/>
        <end position="101"/>
    </location>
</feature>
<dbReference type="Proteomes" id="UP000004810">
    <property type="component" value="Unassembled WGS sequence"/>
</dbReference>
<evidence type="ECO:0000313" key="2">
    <source>
        <dbReference type="EMBL" id="EJW83505.1"/>
    </source>
</evidence>
<comment type="caution">
    <text evidence="2">The sequence shown here is derived from an EMBL/GenBank/DDBJ whole genome shotgun (WGS) entry which is preliminary data.</text>
</comment>
<feature type="compositionally biased region" description="Basic residues" evidence="1">
    <location>
        <begin position="1"/>
        <end position="14"/>
    </location>
</feature>
<feature type="region of interest" description="Disordered" evidence="1">
    <location>
        <begin position="51"/>
        <end position="101"/>
    </location>
</feature>